<comment type="catalytic activity">
    <reaction evidence="3">
        <text>RX + glutathione = an S-substituted glutathione + a halide anion + H(+)</text>
        <dbReference type="Rhea" id="RHEA:16437"/>
        <dbReference type="ChEBI" id="CHEBI:15378"/>
        <dbReference type="ChEBI" id="CHEBI:16042"/>
        <dbReference type="ChEBI" id="CHEBI:17792"/>
        <dbReference type="ChEBI" id="CHEBI:57925"/>
        <dbReference type="ChEBI" id="CHEBI:90779"/>
        <dbReference type="EC" id="2.5.1.18"/>
    </reaction>
</comment>
<dbReference type="EC" id="2.5.1.18" evidence="1"/>
<organism evidence="4 5">
    <name type="scientific">Bipolaris oryzae ATCC 44560</name>
    <dbReference type="NCBI Taxonomy" id="930090"/>
    <lineage>
        <taxon>Eukaryota</taxon>
        <taxon>Fungi</taxon>
        <taxon>Dikarya</taxon>
        <taxon>Ascomycota</taxon>
        <taxon>Pezizomycotina</taxon>
        <taxon>Dothideomycetes</taxon>
        <taxon>Pleosporomycetidae</taxon>
        <taxon>Pleosporales</taxon>
        <taxon>Pleosporineae</taxon>
        <taxon>Pleosporaceae</taxon>
        <taxon>Bipolaris</taxon>
    </lineage>
</organism>
<gene>
    <name evidence="4" type="ORF">COCMIDRAFT_90147</name>
</gene>
<protein>
    <recommendedName>
        <fullName evidence="1">glutathione transferase</fullName>
        <ecNumber evidence="1">2.5.1.18</ecNumber>
    </recommendedName>
</protein>
<dbReference type="HOGENOM" id="CLU_1981268_0_0_1"/>
<dbReference type="Proteomes" id="UP000054032">
    <property type="component" value="Unassembled WGS sequence"/>
</dbReference>
<proteinExistence type="predicted"/>
<dbReference type="GO" id="GO:0004364">
    <property type="term" value="F:glutathione transferase activity"/>
    <property type="evidence" value="ECO:0007669"/>
    <property type="project" value="UniProtKB-EC"/>
</dbReference>
<evidence type="ECO:0000313" key="5">
    <source>
        <dbReference type="Proteomes" id="UP000054032"/>
    </source>
</evidence>
<evidence type="ECO:0000256" key="2">
    <source>
        <dbReference type="ARBA" id="ARBA00022679"/>
    </source>
</evidence>
<reference evidence="4 5" key="1">
    <citation type="journal article" date="2013" name="PLoS Genet.">
        <title>Comparative genome structure, secondary metabolite, and effector coding capacity across Cochliobolus pathogens.</title>
        <authorList>
            <person name="Condon B.J."/>
            <person name="Leng Y."/>
            <person name="Wu D."/>
            <person name="Bushley K.E."/>
            <person name="Ohm R.A."/>
            <person name="Otillar R."/>
            <person name="Martin J."/>
            <person name="Schackwitz W."/>
            <person name="Grimwood J."/>
            <person name="MohdZainudin N."/>
            <person name="Xue C."/>
            <person name="Wang R."/>
            <person name="Manning V.A."/>
            <person name="Dhillon B."/>
            <person name="Tu Z.J."/>
            <person name="Steffenson B.J."/>
            <person name="Salamov A."/>
            <person name="Sun H."/>
            <person name="Lowry S."/>
            <person name="LaButti K."/>
            <person name="Han J."/>
            <person name="Copeland A."/>
            <person name="Lindquist E."/>
            <person name="Barry K."/>
            <person name="Schmutz J."/>
            <person name="Baker S.E."/>
            <person name="Ciuffetti L.M."/>
            <person name="Grigoriev I.V."/>
            <person name="Zhong S."/>
            <person name="Turgeon B.G."/>
        </authorList>
    </citation>
    <scope>NUCLEOTIDE SEQUENCE [LARGE SCALE GENOMIC DNA]</scope>
    <source>
        <strain evidence="4 5">ATCC 44560</strain>
    </source>
</reference>
<dbReference type="eggNOG" id="ENOG502RQNW">
    <property type="taxonomic scope" value="Eukaryota"/>
</dbReference>
<name>W6ZUN0_COCMI</name>
<dbReference type="PANTHER" id="PTHR44051">
    <property type="entry name" value="GLUTATHIONE S-TRANSFERASE-RELATED"/>
    <property type="match status" value="1"/>
</dbReference>
<sequence length="126" mass="14704">MSSKGNIISWITYQTVGLRAASKYWLYFYTVHDEKLPKTMEKLYADALKQWDIMEMLLSEPGQIYMALKDRPTVADLAYLPFGMPCMFEFMKIKIEDWPKIKERSDGMLSRPAVRRIPQFAPTIGN</sequence>
<dbReference type="EMBL" id="KI963952">
    <property type="protein sequence ID" value="EUC47516.1"/>
    <property type="molecule type" value="Genomic_DNA"/>
</dbReference>
<dbReference type="AlphaFoldDB" id="W6ZUN0"/>
<dbReference type="OrthoDB" id="2789670at2759"/>
<dbReference type="InterPro" id="IPR036282">
    <property type="entry name" value="Glutathione-S-Trfase_C_sf"/>
</dbReference>
<dbReference type="SUPFAM" id="SSF47616">
    <property type="entry name" value="GST C-terminal domain-like"/>
    <property type="match status" value="1"/>
</dbReference>
<dbReference type="GeneID" id="19127621"/>
<dbReference type="STRING" id="930090.W6ZUN0"/>
<evidence type="ECO:0000256" key="3">
    <source>
        <dbReference type="ARBA" id="ARBA00047960"/>
    </source>
</evidence>
<dbReference type="Gene3D" id="1.20.1050.10">
    <property type="match status" value="1"/>
</dbReference>
<evidence type="ECO:0000313" key="4">
    <source>
        <dbReference type="EMBL" id="EUC47516.1"/>
    </source>
</evidence>
<dbReference type="KEGG" id="bor:COCMIDRAFT_90147"/>
<dbReference type="PANTHER" id="PTHR44051:SF20">
    <property type="entry name" value="GLUTATHIONE TRANSFERASE 1 (EUROFUNG)"/>
    <property type="match status" value="1"/>
</dbReference>
<keyword evidence="2" id="KW-0808">Transferase</keyword>
<evidence type="ECO:0000256" key="1">
    <source>
        <dbReference type="ARBA" id="ARBA00012452"/>
    </source>
</evidence>
<keyword evidence="5" id="KW-1185">Reference proteome</keyword>
<dbReference type="RefSeq" id="XP_007686046.1">
    <property type="nucleotide sequence ID" value="XM_007687856.1"/>
</dbReference>
<accession>W6ZUN0</accession>